<reference evidence="1" key="1">
    <citation type="journal article" date="2017" name="Nature">
        <title>The sunflower genome provides insights into oil metabolism, flowering and Asterid evolution.</title>
        <authorList>
            <person name="Badouin H."/>
            <person name="Gouzy J."/>
            <person name="Grassa C.J."/>
            <person name="Murat F."/>
            <person name="Staton S.E."/>
            <person name="Cottret L."/>
            <person name="Lelandais-Briere C."/>
            <person name="Owens G.L."/>
            <person name="Carrere S."/>
            <person name="Mayjonade B."/>
            <person name="Legrand L."/>
            <person name="Gill N."/>
            <person name="Kane N.C."/>
            <person name="Bowers J.E."/>
            <person name="Hubner S."/>
            <person name="Bellec A."/>
            <person name="Berard A."/>
            <person name="Berges H."/>
            <person name="Blanchet N."/>
            <person name="Boniface M.C."/>
            <person name="Brunel D."/>
            <person name="Catrice O."/>
            <person name="Chaidir N."/>
            <person name="Claudel C."/>
            <person name="Donnadieu C."/>
            <person name="Faraut T."/>
            <person name="Fievet G."/>
            <person name="Helmstetter N."/>
            <person name="King M."/>
            <person name="Knapp S.J."/>
            <person name="Lai Z."/>
            <person name="Le Paslier M.C."/>
            <person name="Lippi Y."/>
            <person name="Lorenzon L."/>
            <person name="Mandel J.R."/>
            <person name="Marage G."/>
            <person name="Marchand G."/>
            <person name="Marquand E."/>
            <person name="Bret-Mestries E."/>
            <person name="Morien E."/>
            <person name="Nambeesan S."/>
            <person name="Nguyen T."/>
            <person name="Pegot-Espagnet P."/>
            <person name="Pouilly N."/>
            <person name="Raftis F."/>
            <person name="Sallet E."/>
            <person name="Schiex T."/>
            <person name="Thomas J."/>
            <person name="Vandecasteele C."/>
            <person name="Vares D."/>
            <person name="Vear F."/>
            <person name="Vautrin S."/>
            <person name="Crespi M."/>
            <person name="Mangin B."/>
            <person name="Burke J.M."/>
            <person name="Salse J."/>
            <person name="Munos S."/>
            <person name="Vincourt P."/>
            <person name="Rieseberg L.H."/>
            <person name="Langlade N.B."/>
        </authorList>
    </citation>
    <scope>NUCLEOTIDE SEQUENCE</scope>
    <source>
        <tissue evidence="1">Leaves</tissue>
    </source>
</reference>
<accession>A0A9K3NRB9</accession>
<dbReference type="Gramene" id="mRNA:HanXRQr2_Chr04g0167021">
    <property type="protein sequence ID" value="CDS:HanXRQr2_Chr04g0167021.1"/>
    <property type="gene ID" value="HanXRQr2_Chr04g0167021"/>
</dbReference>
<dbReference type="AlphaFoldDB" id="A0A9K3NRB9"/>
<name>A0A9K3NRB9_HELAN</name>
<proteinExistence type="predicted"/>
<sequence>MWWLLKQEKMELETWLDLSLGFSTEEIEPASYWCCWFGAEKMRWSLGTWQSLKKMKLSNALGMHFHYLTLGSWPEHYSCSGSVVAASEAEGHVAAVDNEHLRDEKTEQLLP</sequence>
<reference evidence="1" key="2">
    <citation type="submission" date="2020-06" db="EMBL/GenBank/DDBJ databases">
        <title>Helianthus annuus Genome sequencing and assembly Release 2.</title>
        <authorList>
            <person name="Gouzy J."/>
            <person name="Langlade N."/>
            <person name="Munos S."/>
        </authorList>
    </citation>
    <scope>NUCLEOTIDE SEQUENCE</scope>
    <source>
        <tissue evidence="1">Leaves</tissue>
    </source>
</reference>
<keyword evidence="2" id="KW-1185">Reference proteome</keyword>
<gene>
    <name evidence="1" type="ORF">HanXRQr2_Chr04g0167021</name>
</gene>
<comment type="caution">
    <text evidence="1">The sequence shown here is derived from an EMBL/GenBank/DDBJ whole genome shotgun (WGS) entry which is preliminary data.</text>
</comment>
<evidence type="ECO:0000313" key="1">
    <source>
        <dbReference type="EMBL" id="KAF5810232.1"/>
    </source>
</evidence>
<protein>
    <submittedName>
        <fullName evidence="1">Uncharacterized protein</fullName>
    </submittedName>
</protein>
<organism evidence="1 2">
    <name type="scientific">Helianthus annuus</name>
    <name type="common">Common sunflower</name>
    <dbReference type="NCBI Taxonomy" id="4232"/>
    <lineage>
        <taxon>Eukaryota</taxon>
        <taxon>Viridiplantae</taxon>
        <taxon>Streptophyta</taxon>
        <taxon>Embryophyta</taxon>
        <taxon>Tracheophyta</taxon>
        <taxon>Spermatophyta</taxon>
        <taxon>Magnoliopsida</taxon>
        <taxon>eudicotyledons</taxon>
        <taxon>Gunneridae</taxon>
        <taxon>Pentapetalae</taxon>
        <taxon>asterids</taxon>
        <taxon>campanulids</taxon>
        <taxon>Asterales</taxon>
        <taxon>Asteraceae</taxon>
        <taxon>Asteroideae</taxon>
        <taxon>Heliantheae alliance</taxon>
        <taxon>Heliantheae</taxon>
        <taxon>Helianthus</taxon>
    </lineage>
</organism>
<dbReference type="Proteomes" id="UP000215914">
    <property type="component" value="Unassembled WGS sequence"/>
</dbReference>
<dbReference type="EMBL" id="MNCJ02000319">
    <property type="protein sequence ID" value="KAF5810232.1"/>
    <property type="molecule type" value="Genomic_DNA"/>
</dbReference>
<evidence type="ECO:0000313" key="2">
    <source>
        <dbReference type="Proteomes" id="UP000215914"/>
    </source>
</evidence>